<dbReference type="RefSeq" id="WP_062756111.1">
    <property type="nucleotide sequence ID" value="NZ_BDAQ01000017.1"/>
</dbReference>
<dbReference type="InterPro" id="IPR013486">
    <property type="entry name" value="SpoIID/LytB"/>
</dbReference>
<accession>A0AA89NLU0</accession>
<name>A0AA89NLU0_9BACL</name>
<dbReference type="GO" id="GO:0030435">
    <property type="term" value="P:sporulation resulting in formation of a cellular spore"/>
    <property type="evidence" value="ECO:0007669"/>
    <property type="project" value="InterPro"/>
</dbReference>
<dbReference type="PANTHER" id="PTHR30032">
    <property type="entry name" value="N-ACETYLMURAMOYL-L-ALANINE AMIDASE-RELATED"/>
    <property type="match status" value="1"/>
</dbReference>
<evidence type="ECO:0000259" key="2">
    <source>
        <dbReference type="Pfam" id="PF08486"/>
    </source>
</evidence>
<keyword evidence="4" id="KW-1185">Reference proteome</keyword>
<reference evidence="3 4" key="1">
    <citation type="submission" date="2020-08" db="EMBL/GenBank/DDBJ databases">
        <title>Genomic Encyclopedia of Type Strains, Phase IV (KMG-IV): sequencing the most valuable type-strain genomes for metagenomic binning, comparative biology and taxonomic classification.</title>
        <authorList>
            <person name="Goeker M."/>
        </authorList>
    </citation>
    <scope>NUCLEOTIDE SEQUENCE [LARGE SCALE GENOMIC DNA]</scope>
    <source>
        <strain evidence="3 4">DSM 14590</strain>
    </source>
</reference>
<dbReference type="NCBIfam" id="TIGR02669">
    <property type="entry name" value="SpoIID_LytB"/>
    <property type="match status" value="1"/>
</dbReference>
<dbReference type="AlphaFoldDB" id="A0AA89NLU0"/>
<dbReference type="Proteomes" id="UP000613002">
    <property type="component" value="Unassembled WGS sequence"/>
</dbReference>
<dbReference type="InterPro" id="IPR051922">
    <property type="entry name" value="Bact_Sporulation_Assoc"/>
</dbReference>
<organism evidence="3 4">
    <name type="scientific">Parageobacillus toebii NBRC 107807</name>
    <dbReference type="NCBI Taxonomy" id="1223503"/>
    <lineage>
        <taxon>Bacteria</taxon>
        <taxon>Bacillati</taxon>
        <taxon>Bacillota</taxon>
        <taxon>Bacilli</taxon>
        <taxon>Bacillales</taxon>
        <taxon>Anoxybacillaceae</taxon>
        <taxon>Parageobacillus</taxon>
    </lineage>
</organism>
<keyword evidence="1" id="KW-0732">Signal</keyword>
<dbReference type="EMBL" id="JACICZ010000016">
    <property type="protein sequence ID" value="MBB3870153.1"/>
    <property type="molecule type" value="Genomic_DNA"/>
</dbReference>
<evidence type="ECO:0000313" key="4">
    <source>
        <dbReference type="Proteomes" id="UP000613002"/>
    </source>
</evidence>
<gene>
    <name evidence="3" type="ORF">HNR78_003053</name>
</gene>
<feature type="signal peptide" evidence="1">
    <location>
        <begin position="1"/>
        <end position="23"/>
    </location>
</feature>
<dbReference type="InterPro" id="IPR013693">
    <property type="entry name" value="SpoIID/LytB_N"/>
</dbReference>
<proteinExistence type="predicted"/>
<evidence type="ECO:0000313" key="3">
    <source>
        <dbReference type="EMBL" id="MBB3870153.1"/>
    </source>
</evidence>
<dbReference type="PANTHER" id="PTHR30032:SF4">
    <property type="entry name" value="AMIDASE ENHANCER"/>
    <property type="match status" value="1"/>
</dbReference>
<dbReference type="GO" id="GO:0030288">
    <property type="term" value="C:outer membrane-bounded periplasmic space"/>
    <property type="evidence" value="ECO:0007669"/>
    <property type="project" value="TreeGrafter"/>
</dbReference>
<feature type="chain" id="PRO_5041640584" evidence="1">
    <location>
        <begin position="24"/>
        <end position="441"/>
    </location>
</feature>
<evidence type="ECO:0000256" key="1">
    <source>
        <dbReference type="SAM" id="SignalP"/>
    </source>
</evidence>
<comment type="caution">
    <text evidence="3">The sequence shown here is derived from an EMBL/GenBank/DDBJ whole genome shotgun (WGS) entry which is preliminary data.</text>
</comment>
<dbReference type="Pfam" id="PF08486">
    <property type="entry name" value="SpoIID"/>
    <property type="match status" value="1"/>
</dbReference>
<protein>
    <submittedName>
        <fullName evidence="3">Stage II sporulation protein D</fullName>
    </submittedName>
</protein>
<sequence length="441" mass="48460">MKKICFFLFPVIFFLFFPISSNAMEIITYENPVNVLVHKGTSVTVSVNGNYQILNKEKMTITPLASGTTLTFQYYPSRVSVTYNSKSDFSSTGFIIQETKGAAPLSLVTVNKTRYRGGLDISTQNNSLQVVNILGMEDYLKGVVPSEMPASWPMEALKAQAISARNYAYVNRNKLTTNPNTQTYKGFDGENQRTNQAVDATKGLYIKYQGKVIETFYHSTSGGRTANVGDVWNSNQSAYPYLVSVDDPYESSPHSRWSFSFSPSTILQSFSIRNPSAALYNMSITKTGANGEVGAVTIETSEGTKTVKGNENQIRKLFPLNSGSYYGMLPSSWFDIQVNKEGKQLFIQTPQGKKTVTSLKGQTVQTANGTVTISEDVNVQTAAGVTLISSDPAKVSSITVTGRGWGHRIGMSQYGAKAFAEKGWTAKQILEHYYKGAKVSY</sequence>
<feature type="domain" description="Sporulation stage II protein D amidase enhancer LytB N-terminal" evidence="2">
    <location>
        <begin position="125"/>
        <end position="208"/>
    </location>
</feature>